<dbReference type="InterPro" id="IPR018062">
    <property type="entry name" value="HTH_AraC-typ_CS"/>
</dbReference>
<dbReference type="InterPro" id="IPR041522">
    <property type="entry name" value="CdaR_GGDEF"/>
</dbReference>
<dbReference type="Gene3D" id="1.10.10.60">
    <property type="entry name" value="Homeodomain-like"/>
    <property type="match status" value="2"/>
</dbReference>
<keyword evidence="1" id="KW-0805">Transcription regulation</keyword>
<evidence type="ECO:0000256" key="3">
    <source>
        <dbReference type="ARBA" id="ARBA00023163"/>
    </source>
</evidence>
<dbReference type="RefSeq" id="WP_113034158.1">
    <property type="nucleotide sequence ID" value="NZ_QMFB01000019.1"/>
</dbReference>
<dbReference type="PROSITE" id="PS00041">
    <property type="entry name" value="HTH_ARAC_FAMILY_1"/>
    <property type="match status" value="1"/>
</dbReference>
<dbReference type="SMART" id="SM00342">
    <property type="entry name" value="HTH_ARAC"/>
    <property type="match status" value="1"/>
</dbReference>
<keyword evidence="4" id="KW-1133">Transmembrane helix</keyword>
<feature type="domain" description="HTH araC/xylS-type" evidence="5">
    <location>
        <begin position="672"/>
        <end position="769"/>
    </location>
</feature>
<gene>
    <name evidence="6" type="ORF">DQG23_27050</name>
</gene>
<evidence type="ECO:0000259" key="5">
    <source>
        <dbReference type="PROSITE" id="PS01124"/>
    </source>
</evidence>
<evidence type="ECO:0000256" key="4">
    <source>
        <dbReference type="SAM" id="Phobius"/>
    </source>
</evidence>
<dbReference type="InterPro" id="IPR018060">
    <property type="entry name" value="HTH_AraC"/>
</dbReference>
<dbReference type="Pfam" id="PF17853">
    <property type="entry name" value="GGDEF_2"/>
    <property type="match status" value="1"/>
</dbReference>
<evidence type="ECO:0000313" key="7">
    <source>
        <dbReference type="Proteomes" id="UP000250369"/>
    </source>
</evidence>
<keyword evidence="4" id="KW-0812">Transmembrane</keyword>
<dbReference type="PROSITE" id="PS01124">
    <property type="entry name" value="HTH_ARAC_FAMILY_2"/>
    <property type="match status" value="1"/>
</dbReference>
<proteinExistence type="predicted"/>
<dbReference type="SUPFAM" id="SSF46689">
    <property type="entry name" value="Homeodomain-like"/>
    <property type="match status" value="2"/>
</dbReference>
<dbReference type="GO" id="GO:0003700">
    <property type="term" value="F:DNA-binding transcription factor activity"/>
    <property type="evidence" value="ECO:0007669"/>
    <property type="project" value="InterPro"/>
</dbReference>
<dbReference type="AlphaFoldDB" id="A0A329MIA1"/>
<evidence type="ECO:0000313" key="6">
    <source>
        <dbReference type="EMBL" id="RAV17307.1"/>
    </source>
</evidence>
<name>A0A329MIA1_9BACL</name>
<dbReference type="Gene3D" id="3.30.450.20">
    <property type="entry name" value="PAS domain"/>
    <property type="match status" value="1"/>
</dbReference>
<dbReference type="EMBL" id="QMFB01000019">
    <property type="protein sequence ID" value="RAV17307.1"/>
    <property type="molecule type" value="Genomic_DNA"/>
</dbReference>
<keyword evidence="7" id="KW-1185">Reference proteome</keyword>
<evidence type="ECO:0000256" key="2">
    <source>
        <dbReference type="ARBA" id="ARBA00023125"/>
    </source>
</evidence>
<dbReference type="PANTHER" id="PTHR43280">
    <property type="entry name" value="ARAC-FAMILY TRANSCRIPTIONAL REGULATOR"/>
    <property type="match status" value="1"/>
</dbReference>
<comment type="caution">
    <text evidence="6">The sequence shown here is derived from an EMBL/GenBank/DDBJ whole genome shotgun (WGS) entry which is preliminary data.</text>
</comment>
<sequence>MNRLYRFFRHAKGNFYRKSLVLILLSASIPGLVIGGSVYWIVSAKIESALIESHQKQILEQSRNMDEQLNYLELTLSHWAFEPRFGESLQTLDFVYHFAETRDIYKTLLVMQGSHPLIKGVELFIDRPSPVRFNPEYNPPNDQSQITYFKQLLSRGGTAYWTNSSQVAKPSASNDALLVHKIMDMNQNPFGVLVATLNREKVENMLKVLNPYDKGASFLMNRQNEIFAAVQSGASSPNEFEAAIKEAVMQVRDDERAFSFKWNGDDYSVSVGKLPRIDTEWTYVSATPISAITSPIIFVSELILLFSISGFALALALSWFASNRIYSPVKRLMNVLAGGKAGGWSRNLDEFQLLEKQWGHLSRESSLLQSKLQEQLPHIREGFLLQLFHQYLNRYSEQELKNRMKQYGWETDGRQFIVTNVQLTGFSQSDGRFTHDDRGLATFAAANIIQELAASRLKEFSVINFHDSSIGLLVFASDAASARMELLAMSKELTQTINQILYVRVTITIGKPTDLVRNIPAIFEEASQVSWARIMKDANQIIDMEQPDAALDLGAFQYPFALERDIVQAMRMGQQNDVERLLEQFLNEVADGGNKEAVVKQSLLLLVGSMQHMIMLSGIRLRTPLEGANVFDSLLQTREREQIIQLICTKVANPFIEAMAERTNTQVQKIIEQAIRYLETNYTKDISLDSCADQLGTNPFTLSKSFKQVTGINFIDYVTDLRLNKAKELLRETDMKMNDIAESVGYQQTYFNRIFKKQEGITPSQYRDKSRDATV</sequence>
<dbReference type="Proteomes" id="UP000250369">
    <property type="component" value="Unassembled WGS sequence"/>
</dbReference>
<dbReference type="GO" id="GO:0043565">
    <property type="term" value="F:sequence-specific DNA binding"/>
    <property type="evidence" value="ECO:0007669"/>
    <property type="project" value="InterPro"/>
</dbReference>
<protein>
    <submittedName>
        <fullName evidence="6">AraC family transcriptional regulator</fullName>
    </submittedName>
</protein>
<accession>A0A329MIA1</accession>
<keyword evidence="2" id="KW-0238">DNA-binding</keyword>
<dbReference type="Pfam" id="PF12833">
    <property type="entry name" value="HTH_18"/>
    <property type="match status" value="1"/>
</dbReference>
<organism evidence="6 7">
    <name type="scientific">Paenibacillus contaminans</name>
    <dbReference type="NCBI Taxonomy" id="450362"/>
    <lineage>
        <taxon>Bacteria</taxon>
        <taxon>Bacillati</taxon>
        <taxon>Bacillota</taxon>
        <taxon>Bacilli</taxon>
        <taxon>Bacillales</taxon>
        <taxon>Paenibacillaceae</taxon>
        <taxon>Paenibacillus</taxon>
    </lineage>
</organism>
<reference evidence="6 7" key="1">
    <citation type="journal article" date="2009" name="Int. J. Syst. Evol. Microbiol.">
        <title>Paenibacillus contaminans sp. nov., isolated from a contaminated laboratory plate.</title>
        <authorList>
            <person name="Chou J.H."/>
            <person name="Lee J.H."/>
            <person name="Lin M.C."/>
            <person name="Chang P.S."/>
            <person name="Arun A.B."/>
            <person name="Young C.C."/>
            <person name="Chen W.M."/>
        </authorList>
    </citation>
    <scope>NUCLEOTIDE SEQUENCE [LARGE SCALE GENOMIC DNA]</scope>
    <source>
        <strain evidence="6 7">CKOBP-6</strain>
    </source>
</reference>
<evidence type="ECO:0000256" key="1">
    <source>
        <dbReference type="ARBA" id="ARBA00023015"/>
    </source>
</evidence>
<dbReference type="OrthoDB" id="1975037at2"/>
<keyword evidence="3" id="KW-0804">Transcription</keyword>
<dbReference type="InterPro" id="IPR009057">
    <property type="entry name" value="Homeodomain-like_sf"/>
</dbReference>
<keyword evidence="4" id="KW-0472">Membrane</keyword>
<dbReference type="PANTHER" id="PTHR43280:SF28">
    <property type="entry name" value="HTH-TYPE TRANSCRIPTIONAL ACTIVATOR RHAS"/>
    <property type="match status" value="1"/>
</dbReference>
<feature type="transmembrane region" description="Helical" evidence="4">
    <location>
        <begin position="20"/>
        <end position="42"/>
    </location>
</feature>